<comment type="caution">
    <text evidence="2">The sequence shown here is derived from an EMBL/GenBank/DDBJ whole genome shotgun (WGS) entry which is preliminary data.</text>
</comment>
<feature type="coiled-coil region" evidence="1">
    <location>
        <begin position="60"/>
        <end position="87"/>
    </location>
</feature>
<protein>
    <submittedName>
        <fullName evidence="2">Uncharacterized protein</fullName>
    </submittedName>
</protein>
<sequence length="145" mass="15804">MAETIDIVYIGTKPVKKDTITGSRLQFPRMTPIPVPADIVPMLLDHPTVWRKAADMATVKQEQEAAAKQAAEEAARLEAEEAARREAENFLIEGIGDLGKMTSPQLATLCEAHELGIKKEAQESVPDFKVRVRDAIKAKLAQAGA</sequence>
<evidence type="ECO:0000256" key="1">
    <source>
        <dbReference type="SAM" id="Coils"/>
    </source>
</evidence>
<evidence type="ECO:0000313" key="3">
    <source>
        <dbReference type="Proteomes" id="UP001501321"/>
    </source>
</evidence>
<keyword evidence="1" id="KW-0175">Coiled coil</keyword>
<reference evidence="3" key="1">
    <citation type="journal article" date="2019" name="Int. J. Syst. Evol. Microbiol.">
        <title>The Global Catalogue of Microorganisms (GCM) 10K type strain sequencing project: providing services to taxonomists for standard genome sequencing and annotation.</title>
        <authorList>
            <consortium name="The Broad Institute Genomics Platform"/>
            <consortium name="The Broad Institute Genome Sequencing Center for Infectious Disease"/>
            <person name="Wu L."/>
            <person name="Ma J."/>
        </authorList>
    </citation>
    <scope>NUCLEOTIDE SEQUENCE [LARGE SCALE GENOMIC DNA]</scope>
    <source>
        <strain evidence="3">JCM 32226</strain>
    </source>
</reference>
<accession>A0ABP8PYL0</accession>
<name>A0ABP8PYL0_9GAMM</name>
<gene>
    <name evidence="2" type="ORF">GCM10023095_03780</name>
</gene>
<dbReference type="RefSeq" id="WP_345009492.1">
    <property type="nucleotide sequence ID" value="NZ_BAABFC010000001.1"/>
</dbReference>
<evidence type="ECO:0000313" key="2">
    <source>
        <dbReference type="EMBL" id="GAA4493470.1"/>
    </source>
</evidence>
<keyword evidence="3" id="KW-1185">Reference proteome</keyword>
<dbReference type="EMBL" id="BAABFC010000001">
    <property type="protein sequence ID" value="GAA4493470.1"/>
    <property type="molecule type" value="Genomic_DNA"/>
</dbReference>
<dbReference type="Proteomes" id="UP001501321">
    <property type="component" value="Unassembled WGS sequence"/>
</dbReference>
<proteinExistence type="predicted"/>
<organism evidence="2 3">
    <name type="scientific">Pseudaeromonas paramecii</name>
    <dbReference type="NCBI Taxonomy" id="2138166"/>
    <lineage>
        <taxon>Bacteria</taxon>
        <taxon>Pseudomonadati</taxon>
        <taxon>Pseudomonadota</taxon>
        <taxon>Gammaproteobacteria</taxon>
        <taxon>Aeromonadales</taxon>
        <taxon>Aeromonadaceae</taxon>
        <taxon>Pseudaeromonas</taxon>
    </lineage>
</organism>